<gene>
    <name evidence="1" type="ORF">PG986_011692</name>
</gene>
<dbReference type="RefSeq" id="XP_066694610.1">
    <property type="nucleotide sequence ID" value="XM_066847914.1"/>
</dbReference>
<name>A0ABR1PY86_9PEZI</name>
<protein>
    <submittedName>
        <fullName evidence="1">Uncharacterized protein</fullName>
    </submittedName>
</protein>
<evidence type="ECO:0000313" key="2">
    <source>
        <dbReference type="Proteomes" id="UP001391051"/>
    </source>
</evidence>
<accession>A0ABR1PY86</accession>
<keyword evidence="2" id="KW-1185">Reference proteome</keyword>
<comment type="caution">
    <text evidence="1">The sequence shown here is derived from an EMBL/GenBank/DDBJ whole genome shotgun (WGS) entry which is preliminary data.</text>
</comment>
<evidence type="ECO:0000313" key="1">
    <source>
        <dbReference type="EMBL" id="KAK7942579.1"/>
    </source>
</evidence>
<dbReference type="EMBL" id="JAQQWE010000008">
    <property type="protein sequence ID" value="KAK7942579.1"/>
    <property type="molecule type" value="Genomic_DNA"/>
</dbReference>
<dbReference type="Proteomes" id="UP001391051">
    <property type="component" value="Unassembled WGS sequence"/>
</dbReference>
<organism evidence="1 2">
    <name type="scientific">Apiospora aurea</name>
    <dbReference type="NCBI Taxonomy" id="335848"/>
    <lineage>
        <taxon>Eukaryota</taxon>
        <taxon>Fungi</taxon>
        <taxon>Dikarya</taxon>
        <taxon>Ascomycota</taxon>
        <taxon>Pezizomycotina</taxon>
        <taxon>Sordariomycetes</taxon>
        <taxon>Xylariomycetidae</taxon>
        <taxon>Amphisphaeriales</taxon>
        <taxon>Apiosporaceae</taxon>
        <taxon>Apiospora</taxon>
    </lineage>
</organism>
<proteinExistence type="predicted"/>
<sequence>MPAGPAAEHVHGSSGDAAGQVLVNLRLERLPGAGGAVECDQVAERTLREAAVPDVRALVRDERVVDLHQVASVQFHLERVVHAGDRGLPVRQAVEVLGDHGVEAVVDVILCHSVLGEGKCTYKDWTSGAAEVVLVLRKLGCTVQDQEEDYVGLELELAVGLVLQLILDNIVIVLVLQHVEGEGDVEGMTAGQELTVDVDVVPSDGNDNGFPK</sequence>
<reference evidence="1 2" key="1">
    <citation type="submission" date="2023-01" db="EMBL/GenBank/DDBJ databases">
        <title>Analysis of 21 Apiospora genomes using comparative genomics revels a genus with tremendous synthesis potential of carbohydrate active enzymes and secondary metabolites.</title>
        <authorList>
            <person name="Sorensen T."/>
        </authorList>
    </citation>
    <scope>NUCLEOTIDE SEQUENCE [LARGE SCALE GENOMIC DNA]</scope>
    <source>
        <strain evidence="1 2">CBS 24483</strain>
    </source>
</reference>
<dbReference type="GeneID" id="92080976"/>